<dbReference type="OrthoDB" id="9762324at2"/>
<dbReference type="AlphaFoldDB" id="A0A1Q2MBS1"/>
<dbReference type="InterPro" id="IPR050738">
    <property type="entry name" value="Sulfatase"/>
</dbReference>
<dbReference type="PANTHER" id="PTHR42693">
    <property type="entry name" value="ARYLSULFATASE FAMILY MEMBER"/>
    <property type="match status" value="1"/>
</dbReference>
<sequence length="460" mass="51934">MNRRDFLKQITAVSLSYAAINISGCSASLSRSSGRKPNVIYILTDDQGTIDMNCYGAKDLYTPNMDKLASEGSRFTQFYAASPICSPSRAAFLSGKTPQAAGMPGNAPSSKGNAGMPSSTVTISEVMKSAGYKTAHIGKWHLGYSEDTMPNAQGFDYSFGHMGGCIDNYSHFFYWYGPNRHDLHENREEVFLDGEYFPDLMTEKALEYINENSGDPFFLYFAFNLPHYPVQPAPKWRDYYKNLPEQRRDYAAFVSTIDERIGILIDEIERLGLKNDTIFVLQSDHGHSTEERCGWGGGSAGIHRGAKFSLFEGGIKVPAIISWPGKLPRNQVINQPAFEVDWLPTIADLCGIRHEIRELDGKSLKGMLKDPHSPNQHEHYVWQIGEQWAVRKGDWKLIGNAWDTSSKETLDDKIEPIFLVNLSEDPEEKTNLADKKPQKVNELISIYKNWKYANPEFIRR</sequence>
<comment type="similarity">
    <text evidence="1">Belongs to the sulfatase family.</text>
</comment>
<dbReference type="InterPro" id="IPR024607">
    <property type="entry name" value="Sulfatase_CS"/>
</dbReference>
<feature type="compositionally biased region" description="Polar residues" evidence="5">
    <location>
        <begin position="107"/>
        <end position="118"/>
    </location>
</feature>
<evidence type="ECO:0000256" key="2">
    <source>
        <dbReference type="ARBA" id="ARBA00022723"/>
    </source>
</evidence>
<feature type="domain" description="Sulfatase N-terminal" evidence="6">
    <location>
        <begin position="37"/>
        <end position="352"/>
    </location>
</feature>
<dbReference type="PANTHER" id="PTHR42693:SF33">
    <property type="entry name" value="ARYLSULFATASE"/>
    <property type="match status" value="1"/>
</dbReference>
<accession>A0A1Q2MBS1</accession>
<evidence type="ECO:0000313" key="7">
    <source>
        <dbReference type="EMBL" id="AQQ70131.1"/>
    </source>
</evidence>
<reference evidence="8" key="1">
    <citation type="submission" date="2017-02" db="EMBL/GenBank/DDBJ databases">
        <title>Comparative genomics and description of representatives of a novel lineage of planctomycetes thriving in anoxic sediments.</title>
        <authorList>
            <person name="Spring S."/>
            <person name="Bunk B."/>
            <person name="Sproer C."/>
        </authorList>
    </citation>
    <scope>NUCLEOTIDE SEQUENCE [LARGE SCALE GENOMIC DNA]</scope>
    <source>
        <strain evidence="8">SM-Chi-D1</strain>
    </source>
</reference>
<evidence type="ECO:0000256" key="1">
    <source>
        <dbReference type="ARBA" id="ARBA00008779"/>
    </source>
</evidence>
<keyword evidence="2" id="KW-0479">Metal-binding</keyword>
<evidence type="ECO:0000256" key="3">
    <source>
        <dbReference type="ARBA" id="ARBA00022801"/>
    </source>
</evidence>
<dbReference type="EMBL" id="CP019646">
    <property type="protein sequence ID" value="AQQ70131.1"/>
    <property type="molecule type" value="Genomic_DNA"/>
</dbReference>
<feature type="region of interest" description="Disordered" evidence="5">
    <location>
        <begin position="96"/>
        <end position="118"/>
    </location>
</feature>
<dbReference type="Gene3D" id="3.40.720.10">
    <property type="entry name" value="Alkaline Phosphatase, subunit A"/>
    <property type="match status" value="1"/>
</dbReference>
<evidence type="ECO:0000256" key="4">
    <source>
        <dbReference type="ARBA" id="ARBA00022837"/>
    </source>
</evidence>
<dbReference type="InterPro" id="IPR000917">
    <property type="entry name" value="Sulfatase_N"/>
</dbReference>
<dbReference type="SUPFAM" id="SSF53649">
    <property type="entry name" value="Alkaline phosphatase-like"/>
    <property type="match status" value="1"/>
</dbReference>
<dbReference type="Proteomes" id="UP000188181">
    <property type="component" value="Chromosome"/>
</dbReference>
<evidence type="ECO:0000313" key="8">
    <source>
        <dbReference type="Proteomes" id="UP000188181"/>
    </source>
</evidence>
<dbReference type="KEGG" id="pbas:SMSP2_00472"/>
<protein>
    <submittedName>
        <fullName evidence="7">Arylsulfatase</fullName>
        <ecNumber evidence="7">3.1.6.1</ecNumber>
    </submittedName>
</protein>
<dbReference type="Gene3D" id="3.30.1120.10">
    <property type="match status" value="1"/>
</dbReference>
<dbReference type="EC" id="3.1.6.1" evidence="7"/>
<dbReference type="Pfam" id="PF00884">
    <property type="entry name" value="Sulfatase"/>
    <property type="match status" value="1"/>
</dbReference>
<keyword evidence="3 7" id="KW-0378">Hydrolase</keyword>
<dbReference type="RefSeq" id="WP_146682421.1">
    <property type="nucleotide sequence ID" value="NZ_CP019646.1"/>
</dbReference>
<dbReference type="PROSITE" id="PS00149">
    <property type="entry name" value="SULFATASE_2"/>
    <property type="match status" value="1"/>
</dbReference>
<gene>
    <name evidence="7" type="primary">atsA_6</name>
    <name evidence="7" type="ORF">SMSP2_00472</name>
</gene>
<dbReference type="STRING" id="1851148.SMSP2_00472"/>
<evidence type="ECO:0000259" key="6">
    <source>
        <dbReference type="Pfam" id="PF00884"/>
    </source>
</evidence>
<keyword evidence="8" id="KW-1185">Reference proteome</keyword>
<dbReference type="InterPro" id="IPR017850">
    <property type="entry name" value="Alkaline_phosphatase_core_sf"/>
</dbReference>
<name>A0A1Q2MBS1_9BACT</name>
<keyword evidence="4" id="KW-0106">Calcium</keyword>
<proteinExistence type="inferred from homology"/>
<dbReference type="GO" id="GO:0004065">
    <property type="term" value="F:arylsulfatase activity"/>
    <property type="evidence" value="ECO:0007669"/>
    <property type="project" value="UniProtKB-EC"/>
</dbReference>
<evidence type="ECO:0000256" key="5">
    <source>
        <dbReference type="SAM" id="MobiDB-lite"/>
    </source>
</evidence>
<dbReference type="GO" id="GO:0046872">
    <property type="term" value="F:metal ion binding"/>
    <property type="evidence" value="ECO:0007669"/>
    <property type="project" value="UniProtKB-KW"/>
</dbReference>
<organism evidence="7 8">
    <name type="scientific">Limihaloglobus sulfuriphilus</name>
    <dbReference type="NCBI Taxonomy" id="1851148"/>
    <lineage>
        <taxon>Bacteria</taxon>
        <taxon>Pseudomonadati</taxon>
        <taxon>Planctomycetota</taxon>
        <taxon>Phycisphaerae</taxon>
        <taxon>Sedimentisphaerales</taxon>
        <taxon>Sedimentisphaeraceae</taxon>
        <taxon>Limihaloglobus</taxon>
    </lineage>
</organism>